<feature type="transmembrane region" description="Helical" evidence="1">
    <location>
        <begin position="106"/>
        <end position="128"/>
    </location>
</feature>
<dbReference type="Proteomes" id="UP000564496">
    <property type="component" value="Unassembled WGS sequence"/>
</dbReference>
<dbReference type="EMBL" id="JACBZR010000001">
    <property type="protein sequence ID" value="NYI80567.1"/>
    <property type="molecule type" value="Genomic_DNA"/>
</dbReference>
<keyword evidence="1" id="KW-0472">Membrane</keyword>
<evidence type="ECO:0000256" key="1">
    <source>
        <dbReference type="SAM" id="Phobius"/>
    </source>
</evidence>
<name>A0A7Z0DRX7_9ACTN</name>
<evidence type="ECO:0000313" key="3">
    <source>
        <dbReference type="Proteomes" id="UP000564496"/>
    </source>
</evidence>
<keyword evidence="3" id="KW-1185">Reference proteome</keyword>
<protein>
    <recommendedName>
        <fullName evidence="4">DUF3592 domain-containing protein</fullName>
    </recommendedName>
</protein>
<keyword evidence="1" id="KW-1133">Transmembrane helix</keyword>
<comment type="caution">
    <text evidence="2">The sequence shown here is derived from an EMBL/GenBank/DDBJ whole genome shotgun (WGS) entry which is preliminary data.</text>
</comment>
<evidence type="ECO:0008006" key="4">
    <source>
        <dbReference type="Google" id="ProtNLM"/>
    </source>
</evidence>
<keyword evidence="1" id="KW-0812">Transmembrane</keyword>
<accession>A0A7Z0DRX7</accession>
<gene>
    <name evidence="2" type="ORF">BJ988_005215</name>
</gene>
<organism evidence="2 3">
    <name type="scientific">Nocardioides panzhihuensis</name>
    <dbReference type="NCBI Taxonomy" id="860243"/>
    <lineage>
        <taxon>Bacteria</taxon>
        <taxon>Bacillati</taxon>
        <taxon>Actinomycetota</taxon>
        <taxon>Actinomycetes</taxon>
        <taxon>Propionibacteriales</taxon>
        <taxon>Nocardioidaceae</taxon>
        <taxon>Nocardioides</taxon>
    </lineage>
</organism>
<dbReference type="AlphaFoldDB" id="A0A7Z0DRX7"/>
<reference evidence="2 3" key="1">
    <citation type="submission" date="2020-07" db="EMBL/GenBank/DDBJ databases">
        <title>Sequencing the genomes of 1000 actinobacteria strains.</title>
        <authorList>
            <person name="Klenk H.-P."/>
        </authorList>
    </citation>
    <scope>NUCLEOTIDE SEQUENCE [LARGE SCALE GENOMIC DNA]</scope>
    <source>
        <strain evidence="2 3">DSM 26487</strain>
    </source>
</reference>
<dbReference type="RefSeq" id="WP_179660740.1">
    <property type="nucleotide sequence ID" value="NZ_JACBZR010000001.1"/>
</dbReference>
<evidence type="ECO:0000313" key="2">
    <source>
        <dbReference type="EMBL" id="NYI80567.1"/>
    </source>
</evidence>
<proteinExistence type="predicted"/>
<sequence length="133" mass="14574">MLILPAWLTIHLVRRQRRLATWTRTQATIRHTRKTKYDSSATTGSAATEAAFRARYEYRDATGVPHRGEVEHLPDPKVGDIVEVMYAPDDPSSSDTVYGGSVAGRIVNYSAVFILLGGGGVFLILASLDLISL</sequence>